<evidence type="ECO:0000313" key="3">
    <source>
        <dbReference type="EMBL" id="KAJ8480960.1"/>
    </source>
</evidence>
<proteinExistence type="predicted"/>
<keyword evidence="2" id="KW-0812">Transmembrane</keyword>
<organism evidence="3 4">
    <name type="scientific">Trametes cubensis</name>
    <dbReference type="NCBI Taxonomy" id="1111947"/>
    <lineage>
        <taxon>Eukaryota</taxon>
        <taxon>Fungi</taxon>
        <taxon>Dikarya</taxon>
        <taxon>Basidiomycota</taxon>
        <taxon>Agaricomycotina</taxon>
        <taxon>Agaricomycetes</taxon>
        <taxon>Polyporales</taxon>
        <taxon>Polyporaceae</taxon>
        <taxon>Trametes</taxon>
    </lineage>
</organism>
<protein>
    <recommendedName>
        <fullName evidence="5">Septin-type G domain-containing protein</fullName>
    </recommendedName>
</protein>
<gene>
    <name evidence="3" type="ORF">ONZ51_g6302</name>
</gene>
<feature type="region of interest" description="Disordered" evidence="1">
    <location>
        <begin position="370"/>
        <end position="389"/>
    </location>
</feature>
<evidence type="ECO:0008006" key="5">
    <source>
        <dbReference type="Google" id="ProtNLM"/>
    </source>
</evidence>
<dbReference type="AlphaFoldDB" id="A0AAD7TSF0"/>
<evidence type="ECO:0000256" key="1">
    <source>
        <dbReference type="SAM" id="MobiDB-lite"/>
    </source>
</evidence>
<feature type="compositionally biased region" description="Basic and acidic residues" evidence="1">
    <location>
        <begin position="380"/>
        <end position="389"/>
    </location>
</feature>
<feature type="compositionally biased region" description="Low complexity" evidence="1">
    <location>
        <begin position="57"/>
        <end position="83"/>
    </location>
</feature>
<keyword evidence="4" id="KW-1185">Reference proteome</keyword>
<sequence>MVETVEEHQPSTSASTVRGLRHLDMAILPQPPHSQEREQMDTYLYHPPSPHSAYGQSEPGSPSGDSVSSFPSVSSSFLFSSGPASPPHPHSHSEAESELGDSTSGLVIPSLTLPLPSRRPTPYGQTLGELRLLLLGPKGTDTSVIASQLVDDNEDVVEVGIWEEEPRAGGSSARGKRKATLRASTHWVEHRDAHGLDRIEPARNVELVELPPYDPYAEAEAVVERVLPVIHSPFYQVMEILDREQPPNGAVAHLLSSSSTPLYSALVLLATPALSSAEKALIEALSPHIPIIILPSPFSLHSRLPDVSYKVSSPHVSAFRPASLDALRTGLFRTPSTLAALRAEAAARFLRWREVERAVERVHWGVSSASTLQPSSATRAGRDSSEDKTGWWDKGAWEAQWEDNLSQEVALHLRRCRAGTIRRITPLNSLPTLGRGERQATSYFSRRDTNISPDTAGAGLDTPMPHDADQGGLLSPRCPGTAFDPLHLPSLFIFSVSLLDAFRARVARSLGFRQSASGSTSSPSRKEGTKRRNGRIGFGFAFGVGLALVGAFCAGVGFGLFAARI</sequence>
<dbReference type="Proteomes" id="UP001215151">
    <property type="component" value="Unassembled WGS sequence"/>
</dbReference>
<keyword evidence="2" id="KW-1133">Transmembrane helix</keyword>
<evidence type="ECO:0000256" key="2">
    <source>
        <dbReference type="SAM" id="Phobius"/>
    </source>
</evidence>
<comment type="caution">
    <text evidence="3">The sequence shown here is derived from an EMBL/GenBank/DDBJ whole genome shotgun (WGS) entry which is preliminary data.</text>
</comment>
<feature type="transmembrane region" description="Helical" evidence="2">
    <location>
        <begin position="536"/>
        <end position="563"/>
    </location>
</feature>
<reference evidence="3" key="1">
    <citation type="submission" date="2022-11" db="EMBL/GenBank/DDBJ databases">
        <title>Genome Sequence of Cubamyces cubensis.</title>
        <authorList>
            <person name="Buettner E."/>
        </authorList>
    </citation>
    <scope>NUCLEOTIDE SEQUENCE</scope>
    <source>
        <strain evidence="3">MPL-01</strain>
    </source>
</reference>
<dbReference type="EMBL" id="JAPEVG010000149">
    <property type="protein sequence ID" value="KAJ8480960.1"/>
    <property type="molecule type" value="Genomic_DNA"/>
</dbReference>
<keyword evidence="2" id="KW-0472">Membrane</keyword>
<name>A0AAD7TSF0_9APHY</name>
<accession>A0AAD7TSF0</accession>
<evidence type="ECO:0000313" key="4">
    <source>
        <dbReference type="Proteomes" id="UP001215151"/>
    </source>
</evidence>
<feature type="region of interest" description="Disordered" evidence="1">
    <location>
        <begin position="1"/>
        <end position="105"/>
    </location>
</feature>